<evidence type="ECO:0000313" key="5">
    <source>
        <dbReference type="EMBL" id="ERM95093.1"/>
    </source>
</evidence>
<dbReference type="Proteomes" id="UP000017836">
    <property type="component" value="Unassembled WGS sequence"/>
</dbReference>
<dbReference type="InterPro" id="IPR036322">
    <property type="entry name" value="WD40_repeat_dom_sf"/>
</dbReference>
<name>W1NHY0_AMBTC</name>
<dbReference type="InterPro" id="IPR001680">
    <property type="entry name" value="WD40_rpt"/>
</dbReference>
<dbReference type="GO" id="GO:0009960">
    <property type="term" value="P:endosperm development"/>
    <property type="evidence" value="ECO:0007669"/>
    <property type="project" value="EnsemblPlants"/>
</dbReference>
<keyword evidence="2 4" id="KW-0853">WD repeat</keyword>
<dbReference type="GO" id="GO:0009793">
    <property type="term" value="P:embryo development ending in seed dormancy"/>
    <property type="evidence" value="ECO:0007669"/>
    <property type="project" value="EnsemblPlants"/>
</dbReference>
<dbReference type="GO" id="GO:0009855">
    <property type="term" value="P:determination of bilateral symmetry"/>
    <property type="evidence" value="ECO:0007669"/>
    <property type="project" value="EnsemblPlants"/>
</dbReference>
<dbReference type="EMBL" id="KI397501">
    <property type="protein sequence ID" value="ERM95093.1"/>
    <property type="molecule type" value="Genomic_DNA"/>
</dbReference>
<evidence type="ECO:0000256" key="2">
    <source>
        <dbReference type="ARBA" id="ARBA00022574"/>
    </source>
</evidence>
<evidence type="ECO:0000313" key="6">
    <source>
        <dbReference type="Proteomes" id="UP000017836"/>
    </source>
</evidence>
<dbReference type="eggNOG" id="KOG2444">
    <property type="taxonomic scope" value="Eukaryota"/>
</dbReference>
<dbReference type="GO" id="GO:0010197">
    <property type="term" value="P:polar nucleus fusion"/>
    <property type="evidence" value="ECO:0007669"/>
    <property type="project" value="EnsemblPlants"/>
</dbReference>
<proteinExistence type="inferred from homology"/>
<feature type="repeat" description="WD" evidence="4">
    <location>
        <begin position="49"/>
        <end position="90"/>
    </location>
</feature>
<dbReference type="SMART" id="SM00320">
    <property type="entry name" value="WD40"/>
    <property type="match status" value="4"/>
</dbReference>
<organism evidence="5 6">
    <name type="scientific">Amborella trichopoda</name>
    <dbReference type="NCBI Taxonomy" id="13333"/>
    <lineage>
        <taxon>Eukaryota</taxon>
        <taxon>Viridiplantae</taxon>
        <taxon>Streptophyta</taxon>
        <taxon>Embryophyta</taxon>
        <taxon>Tracheophyta</taxon>
        <taxon>Spermatophyta</taxon>
        <taxon>Magnoliopsida</taxon>
        <taxon>Amborellales</taxon>
        <taxon>Amborellaceae</taxon>
        <taxon>Amborella</taxon>
    </lineage>
</organism>
<evidence type="ECO:0000256" key="1">
    <source>
        <dbReference type="ARBA" id="ARBA00007625"/>
    </source>
</evidence>
<evidence type="ECO:0000256" key="3">
    <source>
        <dbReference type="ARBA" id="ARBA00022737"/>
    </source>
</evidence>
<dbReference type="Pfam" id="PF00400">
    <property type="entry name" value="WD40"/>
    <property type="match status" value="2"/>
</dbReference>
<sequence length="166" mass="18727">MEIDLKKIAFDLDFHPSSPIVATGLITGYVRLYHYDPESQSQPKKLIRVKAHRKSCRAARFIDDGRVILTASTDRSILATDVETGKAITRVDDAHESAVNRLINLTETTVSSGDDEGVIKVWDTRSRTCCNSFDAHEEFISDMEFISDSKQLLGTRYNFNLFLLVL</sequence>
<dbReference type="STRING" id="13333.W1NHY0"/>
<dbReference type="HOGENOM" id="CLU_1680535_0_0_1"/>
<dbReference type="InterPro" id="IPR050505">
    <property type="entry name" value="WDR55/POC1"/>
</dbReference>
<reference evidence="6" key="1">
    <citation type="journal article" date="2013" name="Science">
        <title>The Amborella genome and the evolution of flowering plants.</title>
        <authorList>
            <consortium name="Amborella Genome Project"/>
        </authorList>
    </citation>
    <scope>NUCLEOTIDE SEQUENCE [LARGE SCALE GENOMIC DNA]</scope>
</reference>
<dbReference type="PANTHER" id="PTHR44019:SF20">
    <property type="entry name" value="WD REPEAT-CONTAINING PROTEIN 55"/>
    <property type="match status" value="1"/>
</dbReference>
<dbReference type="InterPro" id="IPR015943">
    <property type="entry name" value="WD40/YVTN_repeat-like_dom_sf"/>
</dbReference>
<dbReference type="AlphaFoldDB" id="W1NHY0"/>
<gene>
    <name evidence="5" type="ORF">AMTR_s00009p00255590</name>
</gene>
<keyword evidence="3" id="KW-0677">Repeat</keyword>
<comment type="similarity">
    <text evidence="1">Belongs to the WD repeat WDR55 family.</text>
</comment>
<protein>
    <submittedName>
        <fullName evidence="5">Uncharacterized protein</fullName>
    </submittedName>
</protein>
<keyword evidence="6" id="KW-1185">Reference proteome</keyword>
<dbReference type="GO" id="GO:0005737">
    <property type="term" value="C:cytoplasm"/>
    <property type="evidence" value="ECO:0007669"/>
    <property type="project" value="EnsemblPlants"/>
</dbReference>
<dbReference type="PANTHER" id="PTHR44019">
    <property type="entry name" value="WD REPEAT-CONTAINING PROTEIN 55"/>
    <property type="match status" value="1"/>
</dbReference>
<dbReference type="SUPFAM" id="SSF50978">
    <property type="entry name" value="WD40 repeat-like"/>
    <property type="match status" value="1"/>
</dbReference>
<dbReference type="GO" id="GO:0005634">
    <property type="term" value="C:nucleus"/>
    <property type="evidence" value="ECO:0007669"/>
    <property type="project" value="EnsemblPlants"/>
</dbReference>
<evidence type="ECO:0000256" key="4">
    <source>
        <dbReference type="PROSITE-ProRule" id="PRU00221"/>
    </source>
</evidence>
<dbReference type="Gramene" id="ERM95093">
    <property type="protein sequence ID" value="ERM95093"/>
    <property type="gene ID" value="AMTR_s00009p00255590"/>
</dbReference>
<dbReference type="OMA" id="FQACVAC"/>
<dbReference type="GO" id="GO:0080186">
    <property type="term" value="P:developmental vegetative growth"/>
    <property type="evidence" value="ECO:0007669"/>
    <property type="project" value="EnsemblPlants"/>
</dbReference>
<dbReference type="PROSITE" id="PS50082">
    <property type="entry name" value="WD_REPEATS_2"/>
    <property type="match status" value="1"/>
</dbReference>
<accession>W1NHY0</accession>
<dbReference type="Gene3D" id="2.130.10.10">
    <property type="entry name" value="YVTN repeat-like/Quinoprotein amine dehydrogenase"/>
    <property type="match status" value="1"/>
</dbReference>